<reference evidence="2" key="1">
    <citation type="submission" date="2016-10" db="EMBL/GenBank/DDBJ databases">
        <authorList>
            <person name="Varghese N."/>
        </authorList>
    </citation>
    <scope>NUCLEOTIDE SEQUENCE [LARGE SCALE GENOMIC DNA]</scope>
    <source>
        <strain evidence="2">DSM 17980</strain>
    </source>
</reference>
<evidence type="ECO:0000313" key="2">
    <source>
        <dbReference type="Proteomes" id="UP000183508"/>
    </source>
</evidence>
<accession>A0A1I7L3U3</accession>
<dbReference type="AlphaFoldDB" id="A0A1I7L3U3"/>
<protein>
    <submittedName>
        <fullName evidence="1">Uncharacterized protein</fullName>
    </submittedName>
</protein>
<organism evidence="1 2">
    <name type="scientific">Alicyclobacillus macrosporangiidus</name>
    <dbReference type="NCBI Taxonomy" id="392015"/>
    <lineage>
        <taxon>Bacteria</taxon>
        <taxon>Bacillati</taxon>
        <taxon>Bacillota</taxon>
        <taxon>Bacilli</taxon>
        <taxon>Bacillales</taxon>
        <taxon>Alicyclobacillaceae</taxon>
        <taxon>Alicyclobacillus</taxon>
    </lineage>
</organism>
<sequence length="75" mass="8080">MAFLLYSDHGDPGPGPDAVAQCEPSPYTNAIVYTMVNPADHGFLLVVPQIVLGMNVGNETELNKNMIKIPVVVQQ</sequence>
<gene>
    <name evidence="1" type="ORF">SAMN05421543_12436</name>
</gene>
<name>A0A1I7L3U3_9BACL</name>
<evidence type="ECO:0000313" key="1">
    <source>
        <dbReference type="EMBL" id="SFV04409.1"/>
    </source>
</evidence>
<dbReference type="Proteomes" id="UP000183508">
    <property type="component" value="Unassembled WGS sequence"/>
</dbReference>
<dbReference type="EMBL" id="FPBV01000024">
    <property type="protein sequence ID" value="SFV04409.1"/>
    <property type="molecule type" value="Genomic_DNA"/>
</dbReference>
<proteinExistence type="predicted"/>
<keyword evidence="2" id="KW-1185">Reference proteome</keyword>